<proteinExistence type="predicted"/>
<dbReference type="AlphaFoldDB" id="A0A2W1N1D8"/>
<comment type="caution">
    <text evidence="1">The sequence shown here is derived from an EMBL/GenBank/DDBJ whole genome shotgun (WGS) entry which is preliminary data.</text>
</comment>
<evidence type="ECO:0000313" key="2">
    <source>
        <dbReference type="Proteomes" id="UP000249248"/>
    </source>
</evidence>
<dbReference type="RefSeq" id="WP_111062564.1">
    <property type="nucleotide sequence ID" value="NZ_JBHUCU010000027.1"/>
</dbReference>
<sequence>MKAATITQIKNELKGRSKEDLVELSLKLAKFKKESKEFLTYLLFEADNEADYVHEVKLEMSDLFKTVNTSSAYLAKKTIRKILRLTKKYIRFSKNKASEADLLIHFCTELIKLKPIVSKSVQLQNIYLKQMELAKKAIDQLHPDLQFDYLSLIE</sequence>
<gene>
    <name evidence="1" type="ORF">DNU06_07180</name>
</gene>
<reference evidence="1 2" key="1">
    <citation type="submission" date="2018-06" db="EMBL/GenBank/DDBJ databases">
        <title>The draft genome sequence of Crocinitomix sp. SM1701.</title>
        <authorList>
            <person name="Zhang X."/>
        </authorList>
    </citation>
    <scope>NUCLEOTIDE SEQUENCE [LARGE SCALE GENOMIC DNA]</scope>
    <source>
        <strain evidence="1 2">SM1701</strain>
    </source>
</reference>
<organism evidence="1 2">
    <name type="scientific">Putridiphycobacter roseus</name>
    <dbReference type="NCBI Taxonomy" id="2219161"/>
    <lineage>
        <taxon>Bacteria</taxon>
        <taxon>Pseudomonadati</taxon>
        <taxon>Bacteroidota</taxon>
        <taxon>Flavobacteriia</taxon>
        <taxon>Flavobacteriales</taxon>
        <taxon>Crocinitomicaceae</taxon>
        <taxon>Putridiphycobacter</taxon>
    </lineage>
</organism>
<dbReference type="EMBL" id="QKSB01000003">
    <property type="protein sequence ID" value="PZE17604.1"/>
    <property type="molecule type" value="Genomic_DNA"/>
</dbReference>
<accession>A0A2W1N1D8</accession>
<dbReference type="OrthoDB" id="978748at2"/>
<name>A0A2W1N1D8_9FLAO</name>
<dbReference type="Proteomes" id="UP000249248">
    <property type="component" value="Unassembled WGS sequence"/>
</dbReference>
<evidence type="ECO:0000313" key="1">
    <source>
        <dbReference type="EMBL" id="PZE17604.1"/>
    </source>
</evidence>
<keyword evidence="2" id="KW-1185">Reference proteome</keyword>
<protein>
    <submittedName>
        <fullName evidence="1">Uncharacterized protein</fullName>
    </submittedName>
</protein>